<dbReference type="GO" id="GO:0003677">
    <property type="term" value="F:DNA binding"/>
    <property type="evidence" value="ECO:0007669"/>
    <property type="project" value="InterPro"/>
</dbReference>
<dbReference type="EMBL" id="BARU01026300">
    <property type="protein sequence ID" value="GAH75599.1"/>
    <property type="molecule type" value="Genomic_DNA"/>
</dbReference>
<dbReference type="InterPro" id="IPR009057">
    <property type="entry name" value="Homeodomain-like_sf"/>
</dbReference>
<organism evidence="1">
    <name type="scientific">marine sediment metagenome</name>
    <dbReference type="NCBI Taxonomy" id="412755"/>
    <lineage>
        <taxon>unclassified sequences</taxon>
        <taxon>metagenomes</taxon>
        <taxon>ecological metagenomes</taxon>
    </lineage>
</organism>
<evidence type="ECO:0000313" key="1">
    <source>
        <dbReference type="EMBL" id="GAH75599.1"/>
    </source>
</evidence>
<proteinExistence type="predicted"/>
<sequence>EILLSQGIALVVVWKKIGVSDCTYYRWRREYGGLRIEQVRKLKSLEKENGQLKKLVADLSLDNAILKEAAEGNF</sequence>
<dbReference type="SUPFAM" id="SSF46689">
    <property type="entry name" value="Homeodomain-like"/>
    <property type="match status" value="1"/>
</dbReference>
<dbReference type="GO" id="GO:0006313">
    <property type="term" value="P:DNA transposition"/>
    <property type="evidence" value="ECO:0007669"/>
    <property type="project" value="InterPro"/>
</dbReference>
<protein>
    <recommendedName>
        <fullName evidence="2">Transposase IS3/IS911 family protein</fullName>
    </recommendedName>
</protein>
<evidence type="ECO:0008006" key="2">
    <source>
        <dbReference type="Google" id="ProtNLM"/>
    </source>
</evidence>
<dbReference type="Pfam" id="PF01527">
    <property type="entry name" value="HTH_Tnp_1"/>
    <property type="match status" value="1"/>
</dbReference>
<dbReference type="AlphaFoldDB" id="X1JB59"/>
<name>X1JB59_9ZZZZ</name>
<reference evidence="1" key="1">
    <citation type="journal article" date="2014" name="Front. Microbiol.">
        <title>High frequency of phylogenetically diverse reductive dehalogenase-homologous genes in deep subseafloor sedimentary metagenomes.</title>
        <authorList>
            <person name="Kawai M."/>
            <person name="Futagami T."/>
            <person name="Toyoda A."/>
            <person name="Takaki Y."/>
            <person name="Nishi S."/>
            <person name="Hori S."/>
            <person name="Arai W."/>
            <person name="Tsubouchi T."/>
            <person name="Morono Y."/>
            <person name="Uchiyama I."/>
            <person name="Ito T."/>
            <person name="Fujiyama A."/>
            <person name="Inagaki F."/>
            <person name="Takami H."/>
        </authorList>
    </citation>
    <scope>NUCLEOTIDE SEQUENCE</scope>
    <source>
        <strain evidence="1">Expedition CK06-06</strain>
    </source>
</reference>
<dbReference type="InterPro" id="IPR002514">
    <property type="entry name" value="Transposase_8"/>
</dbReference>
<dbReference type="PANTHER" id="PTHR33609:SF1">
    <property type="entry name" value="TRANSPOSASE"/>
    <property type="match status" value="1"/>
</dbReference>
<dbReference type="InterPro" id="IPR052546">
    <property type="entry name" value="Transposase_8_domain"/>
</dbReference>
<comment type="caution">
    <text evidence="1">The sequence shown here is derived from an EMBL/GenBank/DDBJ whole genome shotgun (WGS) entry which is preliminary data.</text>
</comment>
<dbReference type="GO" id="GO:0004803">
    <property type="term" value="F:transposase activity"/>
    <property type="evidence" value="ECO:0007669"/>
    <property type="project" value="InterPro"/>
</dbReference>
<gene>
    <name evidence="1" type="ORF">S03H2_42267</name>
</gene>
<accession>X1JB59</accession>
<feature type="non-terminal residue" evidence="1">
    <location>
        <position position="1"/>
    </location>
</feature>
<dbReference type="PANTHER" id="PTHR33609">
    <property type="entry name" value="LOW CALCIUM RESPONSE LOCUS PROTEIN S"/>
    <property type="match status" value="1"/>
</dbReference>